<evidence type="ECO:0000256" key="13">
    <source>
        <dbReference type="SAM" id="Phobius"/>
    </source>
</evidence>
<evidence type="ECO:0000256" key="1">
    <source>
        <dbReference type="ARBA" id="ARBA00004651"/>
    </source>
</evidence>
<dbReference type="SMART" id="SM00382">
    <property type="entry name" value="AAA"/>
    <property type="match status" value="1"/>
</dbReference>
<dbReference type="InterPro" id="IPR005074">
    <property type="entry name" value="Peptidase_C39"/>
</dbReference>
<dbReference type="SUPFAM" id="SSF90123">
    <property type="entry name" value="ABC transporter transmembrane region"/>
    <property type="match status" value="1"/>
</dbReference>
<dbReference type="InterPro" id="IPR027417">
    <property type="entry name" value="P-loop_NTPase"/>
</dbReference>
<dbReference type="InterPro" id="IPR003593">
    <property type="entry name" value="AAA+_ATPase"/>
</dbReference>
<organism evidence="17 18">
    <name type="scientific">Massilia forsythiae</name>
    <dbReference type="NCBI Taxonomy" id="2728020"/>
    <lineage>
        <taxon>Bacteria</taxon>
        <taxon>Pseudomonadati</taxon>
        <taxon>Pseudomonadota</taxon>
        <taxon>Betaproteobacteria</taxon>
        <taxon>Burkholderiales</taxon>
        <taxon>Oxalobacteraceae</taxon>
        <taxon>Telluria group</taxon>
        <taxon>Massilia</taxon>
    </lineage>
</organism>
<dbReference type="InterPro" id="IPR039421">
    <property type="entry name" value="Type_1_exporter"/>
</dbReference>
<comment type="subcellular location">
    <subcellularLocation>
        <location evidence="1">Cell membrane</location>
        <topology evidence="1">Multi-pass membrane protein</topology>
    </subcellularLocation>
</comment>
<feature type="transmembrane region" description="Helical" evidence="13">
    <location>
        <begin position="267"/>
        <end position="292"/>
    </location>
</feature>
<dbReference type="SUPFAM" id="SSF52540">
    <property type="entry name" value="P-loop containing nucleoside triphosphate hydrolases"/>
    <property type="match status" value="1"/>
</dbReference>
<dbReference type="PROSITE" id="PS50893">
    <property type="entry name" value="ABC_TRANSPORTER_2"/>
    <property type="match status" value="1"/>
</dbReference>
<dbReference type="GO" id="GO:0140359">
    <property type="term" value="F:ABC-type transporter activity"/>
    <property type="evidence" value="ECO:0007669"/>
    <property type="project" value="InterPro"/>
</dbReference>
<dbReference type="RefSeq" id="WP_170203042.1">
    <property type="nucleotide sequence ID" value="NZ_CP051685.1"/>
</dbReference>
<dbReference type="GO" id="GO:0034040">
    <property type="term" value="F:ATPase-coupled lipid transmembrane transporter activity"/>
    <property type="evidence" value="ECO:0007669"/>
    <property type="project" value="TreeGrafter"/>
</dbReference>
<dbReference type="PROSITE" id="PS50990">
    <property type="entry name" value="PEPTIDASE_C39"/>
    <property type="match status" value="1"/>
</dbReference>
<evidence type="ECO:0000256" key="6">
    <source>
        <dbReference type="ARBA" id="ARBA00022741"/>
    </source>
</evidence>
<dbReference type="FunFam" id="3.40.50.300:FF:000299">
    <property type="entry name" value="ABC transporter ATP-binding protein/permease"/>
    <property type="match status" value="1"/>
</dbReference>
<dbReference type="CDD" id="cd18567">
    <property type="entry name" value="ABC_6TM_CvaB_RaxB_like"/>
    <property type="match status" value="1"/>
</dbReference>
<dbReference type="Pfam" id="PF03412">
    <property type="entry name" value="Peptidase_C39"/>
    <property type="match status" value="1"/>
</dbReference>
<dbReference type="KEGG" id="mfy:HH212_14040"/>
<evidence type="ECO:0000256" key="9">
    <source>
        <dbReference type="ARBA" id="ARBA00023136"/>
    </source>
</evidence>
<dbReference type="GO" id="GO:0008233">
    <property type="term" value="F:peptidase activity"/>
    <property type="evidence" value="ECO:0007669"/>
    <property type="project" value="InterPro"/>
</dbReference>
<evidence type="ECO:0000256" key="4">
    <source>
        <dbReference type="ARBA" id="ARBA00022692"/>
    </source>
</evidence>
<feature type="domain" description="Peptidase C39" evidence="16">
    <location>
        <begin position="7"/>
        <end position="126"/>
    </location>
</feature>
<evidence type="ECO:0000259" key="14">
    <source>
        <dbReference type="PROSITE" id="PS50893"/>
    </source>
</evidence>
<keyword evidence="18" id="KW-1185">Reference proteome</keyword>
<dbReference type="Gene3D" id="3.40.50.300">
    <property type="entry name" value="P-loop containing nucleotide triphosphate hydrolases"/>
    <property type="match status" value="1"/>
</dbReference>
<dbReference type="GO" id="GO:0005524">
    <property type="term" value="F:ATP binding"/>
    <property type="evidence" value="ECO:0007669"/>
    <property type="project" value="UniProtKB-KW"/>
</dbReference>
<evidence type="ECO:0000256" key="12">
    <source>
        <dbReference type="ARBA" id="ARBA00072252"/>
    </source>
</evidence>
<evidence type="ECO:0000256" key="11">
    <source>
        <dbReference type="ARBA" id="ARBA00061173"/>
    </source>
</evidence>
<protein>
    <recommendedName>
        <fullName evidence="12">Cyclolysin secretion/processing ATP-binding protein CyaB</fullName>
    </recommendedName>
</protein>
<name>A0A7Z2VWY2_9BURK</name>
<dbReference type="Gene3D" id="3.90.70.10">
    <property type="entry name" value="Cysteine proteinases"/>
    <property type="match status" value="1"/>
</dbReference>
<dbReference type="Proteomes" id="UP000502415">
    <property type="component" value="Chromosome"/>
</dbReference>
<evidence type="ECO:0000256" key="5">
    <source>
        <dbReference type="ARBA" id="ARBA00022735"/>
    </source>
</evidence>
<evidence type="ECO:0000256" key="7">
    <source>
        <dbReference type="ARBA" id="ARBA00022840"/>
    </source>
</evidence>
<feature type="domain" description="ABC transporter" evidence="14">
    <location>
        <begin position="474"/>
        <end position="697"/>
    </location>
</feature>
<reference evidence="17 18" key="1">
    <citation type="submission" date="2020-04" db="EMBL/GenBank/DDBJ databases">
        <title>Genome sequencing of novel species.</title>
        <authorList>
            <person name="Heo J."/>
            <person name="Kim S.-J."/>
            <person name="Kim J.-S."/>
            <person name="Hong S.-B."/>
            <person name="Kwon S.-W."/>
        </authorList>
    </citation>
    <scope>NUCLEOTIDE SEQUENCE [LARGE SCALE GENOMIC DNA]</scope>
    <source>
        <strain evidence="17 18">GN2-R2</strain>
    </source>
</reference>
<dbReference type="Pfam" id="PF00005">
    <property type="entry name" value="ABC_tran"/>
    <property type="match status" value="1"/>
</dbReference>
<evidence type="ECO:0000256" key="3">
    <source>
        <dbReference type="ARBA" id="ARBA00022475"/>
    </source>
</evidence>
<comment type="similarity">
    <text evidence="11">Belongs to the ABC transporter superfamily. Cyclolysin exporter (TC 3.A.1.109.2) family.</text>
</comment>
<evidence type="ECO:0000259" key="15">
    <source>
        <dbReference type="PROSITE" id="PS50929"/>
    </source>
</evidence>
<evidence type="ECO:0000259" key="16">
    <source>
        <dbReference type="PROSITE" id="PS50990"/>
    </source>
</evidence>
<evidence type="ECO:0000256" key="2">
    <source>
        <dbReference type="ARBA" id="ARBA00022448"/>
    </source>
</evidence>
<dbReference type="AlphaFoldDB" id="A0A7Z2VWY2"/>
<dbReference type="InterPro" id="IPR036640">
    <property type="entry name" value="ABC1_TM_sf"/>
</dbReference>
<dbReference type="Pfam" id="PF00664">
    <property type="entry name" value="ABC_membrane"/>
    <property type="match status" value="1"/>
</dbReference>
<feature type="transmembrane region" description="Helical" evidence="13">
    <location>
        <begin position="157"/>
        <end position="181"/>
    </location>
</feature>
<proteinExistence type="inferred from homology"/>
<dbReference type="GO" id="GO:0031640">
    <property type="term" value="P:killing of cells of another organism"/>
    <property type="evidence" value="ECO:0007669"/>
    <property type="project" value="UniProtKB-KW"/>
</dbReference>
<dbReference type="InterPro" id="IPR011527">
    <property type="entry name" value="ABC1_TM_dom"/>
</dbReference>
<evidence type="ECO:0000256" key="10">
    <source>
        <dbReference type="ARBA" id="ARBA00055355"/>
    </source>
</evidence>
<keyword evidence="2" id="KW-0813">Transport</keyword>
<keyword evidence="6" id="KW-0547">Nucleotide-binding</keyword>
<keyword evidence="7" id="KW-0067">ATP-binding</keyword>
<gene>
    <name evidence="17" type="ORF">HH212_14040</name>
</gene>
<evidence type="ECO:0000313" key="17">
    <source>
        <dbReference type="EMBL" id="QJE01013.1"/>
    </source>
</evidence>
<keyword evidence="8 13" id="KW-1133">Transmembrane helix</keyword>
<keyword evidence="5" id="KW-0204">Cytolysis</keyword>
<dbReference type="GO" id="GO:0005886">
    <property type="term" value="C:plasma membrane"/>
    <property type="evidence" value="ECO:0007669"/>
    <property type="project" value="UniProtKB-SubCell"/>
</dbReference>
<feature type="domain" description="ABC transmembrane type-1" evidence="15">
    <location>
        <begin position="160"/>
        <end position="439"/>
    </location>
</feature>
<evidence type="ECO:0000313" key="18">
    <source>
        <dbReference type="Proteomes" id="UP000502415"/>
    </source>
</evidence>
<dbReference type="PROSITE" id="PS00211">
    <property type="entry name" value="ABC_TRANSPORTER_1"/>
    <property type="match status" value="1"/>
</dbReference>
<keyword evidence="9 13" id="KW-0472">Membrane</keyword>
<dbReference type="InterPro" id="IPR017871">
    <property type="entry name" value="ABC_transporter-like_CS"/>
</dbReference>
<feature type="transmembrane region" description="Helical" evidence="13">
    <location>
        <begin position="193"/>
        <end position="214"/>
    </location>
</feature>
<dbReference type="PANTHER" id="PTHR24221:SF606">
    <property type="entry name" value="COLICIN V SECRETION-PROCESSING ATP-BINDING PROTEIN"/>
    <property type="match status" value="1"/>
</dbReference>
<keyword evidence="3" id="KW-1003">Cell membrane</keyword>
<sequence length="697" mass="75877">MHDYPLQDEVADCGLVCLAVASQQLGVGVDLATLRRLYPMSSRGLTMREVRDIATHMGMTGRAVSCEIEELAQLRTPAILHWGFQHFVVLVKAGRSRLVVHDPAVGRITPTAKELSQQFTGAALELRASPEFKRRSAPSELATASWFRFGRDTWSPLLQILLLSVLLQIYMVATPFFIQLAVDEAALKGDAQLLSVLAWGFGLFCAFNACASLLRGVLVARLTSALGWDMTTRLFRHMVRLPLPWFQRRRLADVLSRFDAIGPVRDLVSGTLVSAVVDGILAIVTLAMMAFVSLPLSLVTLGGLLLYALTRLAALPLNMKFGGAAMMARIAENGKRIETVRAIQTLKVMGAENERELHWSQKLADSLRQDQRLTLANLSFSTIQSLLDGLLRIVLTWMGVRAIIDGQMTIGVLYAFLSYQTQFSAKAALLVDQYIKWRTTSLYSHRLADIVLTPKEKDIDAPPACAGIEIAGGIELRGLAFAYAPHERPVFSNLSLRVAPGEFVAIVGPSGAGKSTLLKVLCGLYPASAGEVLLDGQPLAAWGPKAVRRGLGVVMQDDELLSGTIAENVAFFDEAIDMEWVWHCLRTAALAGDVMAMPLRAETPVGDMGAALSGGQKQRLLLARALYRRPRLLVLDEATSHVDAACEGAINAALKALKITRIVVAHRSETIAAADRVIRLEHGRIAFGSTASRMTEV</sequence>
<dbReference type="GO" id="GO:0016887">
    <property type="term" value="F:ATP hydrolysis activity"/>
    <property type="evidence" value="ECO:0007669"/>
    <property type="project" value="InterPro"/>
</dbReference>
<dbReference type="Gene3D" id="1.20.1560.10">
    <property type="entry name" value="ABC transporter type 1, transmembrane domain"/>
    <property type="match status" value="1"/>
</dbReference>
<dbReference type="PANTHER" id="PTHR24221">
    <property type="entry name" value="ATP-BINDING CASSETTE SUB-FAMILY B"/>
    <property type="match status" value="1"/>
</dbReference>
<keyword evidence="5" id="KW-0354">Hemolysis</keyword>
<evidence type="ECO:0000256" key="8">
    <source>
        <dbReference type="ARBA" id="ARBA00022989"/>
    </source>
</evidence>
<dbReference type="EMBL" id="CP051685">
    <property type="protein sequence ID" value="QJE01013.1"/>
    <property type="molecule type" value="Genomic_DNA"/>
</dbReference>
<dbReference type="GO" id="GO:0006508">
    <property type="term" value="P:proteolysis"/>
    <property type="evidence" value="ECO:0007669"/>
    <property type="project" value="InterPro"/>
</dbReference>
<dbReference type="InterPro" id="IPR003439">
    <property type="entry name" value="ABC_transporter-like_ATP-bd"/>
</dbReference>
<dbReference type="PROSITE" id="PS50929">
    <property type="entry name" value="ABC_TM1F"/>
    <property type="match status" value="1"/>
</dbReference>
<accession>A0A7Z2VWY2</accession>
<keyword evidence="4 13" id="KW-0812">Transmembrane</keyword>
<comment type="function">
    <text evidence="10">Involved in the export of calmodulin-sensitive adenylate cyclase-hemolysin (cyclolysin).</text>
</comment>